<dbReference type="Proteomes" id="UP001303046">
    <property type="component" value="Unassembled WGS sequence"/>
</dbReference>
<protein>
    <submittedName>
        <fullName evidence="1">Uncharacterized protein</fullName>
    </submittedName>
</protein>
<evidence type="ECO:0000313" key="1">
    <source>
        <dbReference type="EMBL" id="KAK6748009.1"/>
    </source>
</evidence>
<name>A0ABR1DBZ9_NECAM</name>
<keyword evidence="2" id="KW-1185">Reference proteome</keyword>
<sequence>MVLTECVRPTAQRFRYAVTPSLGVIFMESDAMPLWVSFSRTSERGLQTQLHTGVEKSLHYAEPPGDGLAPVKRYERLARGPGLS</sequence>
<gene>
    <name evidence="1" type="primary">Necator_chrIV.g14223</name>
    <name evidence="1" type="ORF">RB195_000929</name>
</gene>
<organism evidence="1 2">
    <name type="scientific">Necator americanus</name>
    <name type="common">Human hookworm</name>
    <dbReference type="NCBI Taxonomy" id="51031"/>
    <lineage>
        <taxon>Eukaryota</taxon>
        <taxon>Metazoa</taxon>
        <taxon>Ecdysozoa</taxon>
        <taxon>Nematoda</taxon>
        <taxon>Chromadorea</taxon>
        <taxon>Rhabditida</taxon>
        <taxon>Rhabditina</taxon>
        <taxon>Rhabditomorpha</taxon>
        <taxon>Strongyloidea</taxon>
        <taxon>Ancylostomatidae</taxon>
        <taxon>Bunostominae</taxon>
        <taxon>Necator</taxon>
    </lineage>
</organism>
<evidence type="ECO:0000313" key="2">
    <source>
        <dbReference type="Proteomes" id="UP001303046"/>
    </source>
</evidence>
<accession>A0ABR1DBZ9</accession>
<proteinExistence type="predicted"/>
<dbReference type="EMBL" id="JAVFWL010000004">
    <property type="protein sequence ID" value="KAK6748009.1"/>
    <property type="molecule type" value="Genomic_DNA"/>
</dbReference>
<comment type="caution">
    <text evidence="1">The sequence shown here is derived from an EMBL/GenBank/DDBJ whole genome shotgun (WGS) entry which is preliminary data.</text>
</comment>
<reference evidence="1 2" key="1">
    <citation type="submission" date="2023-08" db="EMBL/GenBank/DDBJ databases">
        <title>A Necator americanus chromosomal reference genome.</title>
        <authorList>
            <person name="Ilik V."/>
            <person name="Petrzelkova K.J."/>
            <person name="Pardy F."/>
            <person name="Fuh T."/>
            <person name="Niatou-Singa F.S."/>
            <person name="Gouil Q."/>
            <person name="Baker L."/>
            <person name="Ritchie M.E."/>
            <person name="Jex A.R."/>
            <person name="Gazzola D."/>
            <person name="Li H."/>
            <person name="Toshio Fujiwara R."/>
            <person name="Zhan B."/>
            <person name="Aroian R.V."/>
            <person name="Pafco B."/>
            <person name="Schwarz E.M."/>
        </authorList>
    </citation>
    <scope>NUCLEOTIDE SEQUENCE [LARGE SCALE GENOMIC DNA]</scope>
    <source>
        <strain evidence="1 2">Aroian</strain>
        <tissue evidence="1">Whole animal</tissue>
    </source>
</reference>